<comment type="caution">
    <text evidence="1">The sequence shown here is derived from an EMBL/GenBank/DDBJ whole genome shotgun (WGS) entry which is preliminary data.</text>
</comment>
<dbReference type="EMBL" id="DACTCB010000011">
    <property type="protein sequence ID" value="HAT4308337.1"/>
    <property type="molecule type" value="Genomic_DNA"/>
</dbReference>
<protein>
    <submittedName>
        <fullName evidence="1">Uncharacterized protein</fullName>
    </submittedName>
</protein>
<dbReference type="AlphaFoldDB" id="A0A8H9R036"/>
<reference evidence="1" key="1">
    <citation type="journal article" date="2018" name="Genome Biol.">
        <title>SKESA: strategic k-mer extension for scrupulous assemblies.</title>
        <authorList>
            <person name="Souvorov A."/>
            <person name="Agarwala R."/>
            <person name="Lipman D.J."/>
        </authorList>
    </citation>
    <scope>NUCLEOTIDE SEQUENCE</scope>
    <source>
        <strain evidence="1">C8</strain>
    </source>
</reference>
<gene>
    <name evidence="1" type="ORF">I9080_002148</name>
</gene>
<dbReference type="Proteomes" id="UP000859547">
    <property type="component" value="Unassembled WGS sequence"/>
</dbReference>
<sequence>MEKNNRNTPWTPPKEGVDLAIKDCYTKLEKLYPNINLKDKYILIIQNQINFPFSYIDIDINIKLNSLPLICDEFLKKFRQAILNNGVYEQKIQNAYPNIFNNVNSIDDYISNTLQKNYIHINNIKDLLKSSSIMLRNPYSNKNIVSTNLKKNDEVFKYGIPLIFNSFEDMQKLKDIDIIMKFLIGTEKCSELTVKYSYLIQYIENTKSIPNLYVLNANNIVFSPDKYRQFVRNKIDDEVINTYINNFNMIAYARNHNDQISIEYIKGSEDDKFIKEEGLMKYIGEFIDTTILPKTEHLALQSITSINPCNISYDFIVAE</sequence>
<evidence type="ECO:0000313" key="1">
    <source>
        <dbReference type="EMBL" id="HAT4308337.1"/>
    </source>
</evidence>
<proteinExistence type="predicted"/>
<dbReference type="RefSeq" id="WP_173706016.1">
    <property type="nucleotide sequence ID" value="NZ_CP075935.1"/>
</dbReference>
<reference evidence="1" key="2">
    <citation type="submission" date="2020-07" db="EMBL/GenBank/DDBJ databases">
        <authorList>
            <consortium name="NCBI Pathogen Detection Project"/>
        </authorList>
    </citation>
    <scope>NUCLEOTIDE SEQUENCE</scope>
    <source>
        <strain evidence="1">C8</strain>
    </source>
</reference>
<name>A0A8H9R036_CLOPF</name>
<organism evidence="1">
    <name type="scientific">Clostridium perfringens</name>
    <dbReference type="NCBI Taxonomy" id="1502"/>
    <lineage>
        <taxon>Bacteria</taxon>
        <taxon>Bacillati</taxon>
        <taxon>Bacillota</taxon>
        <taxon>Clostridia</taxon>
        <taxon>Eubacteriales</taxon>
        <taxon>Clostridiaceae</taxon>
        <taxon>Clostridium</taxon>
    </lineage>
</organism>
<accession>A0A8H9R036</accession>